<keyword evidence="2" id="KW-1185">Reference proteome</keyword>
<dbReference type="Proteomes" id="UP001524478">
    <property type="component" value="Unassembled WGS sequence"/>
</dbReference>
<accession>A0ABT1SEI6</accession>
<dbReference type="RefSeq" id="WP_256312470.1">
    <property type="nucleotide sequence ID" value="NZ_JANGAC010000016.1"/>
</dbReference>
<organism evidence="1 2">
    <name type="scientific">Tissierella carlieri</name>
    <dbReference type="NCBI Taxonomy" id="689904"/>
    <lineage>
        <taxon>Bacteria</taxon>
        <taxon>Bacillati</taxon>
        <taxon>Bacillota</taxon>
        <taxon>Tissierellia</taxon>
        <taxon>Tissierellales</taxon>
        <taxon>Tissierellaceae</taxon>
        <taxon>Tissierella</taxon>
    </lineage>
</organism>
<proteinExistence type="predicted"/>
<evidence type="ECO:0000313" key="2">
    <source>
        <dbReference type="Proteomes" id="UP001524478"/>
    </source>
</evidence>
<reference evidence="1 2" key="1">
    <citation type="submission" date="2022-06" db="EMBL/GenBank/DDBJ databases">
        <title>Isolation of gut microbiota from human fecal samples.</title>
        <authorList>
            <person name="Pamer E.G."/>
            <person name="Barat B."/>
            <person name="Waligurski E."/>
            <person name="Medina S."/>
            <person name="Paddock L."/>
            <person name="Mostad J."/>
        </authorList>
    </citation>
    <scope>NUCLEOTIDE SEQUENCE [LARGE SCALE GENOMIC DNA]</scope>
    <source>
        <strain evidence="1 2">DFI.7.95</strain>
    </source>
</reference>
<protein>
    <submittedName>
        <fullName evidence="1">Uncharacterized protein</fullName>
    </submittedName>
</protein>
<comment type="caution">
    <text evidence="1">The sequence shown here is derived from an EMBL/GenBank/DDBJ whole genome shotgun (WGS) entry which is preliminary data.</text>
</comment>
<dbReference type="EMBL" id="JANGAC010000016">
    <property type="protein sequence ID" value="MCQ4924880.1"/>
    <property type="molecule type" value="Genomic_DNA"/>
</dbReference>
<sequence length="160" mass="19337">MLKKFIYKIDHYYNKDHDEYCLMIESDISKENLAMIIAGIQLKFEELVDESECIDEQHLLEILKKFYGVKDIKKEYARFLPYTCLEPSEWAMFNIFKIIDKDKGTFKIIQIDGYEARENSFYAKYKKQMEELMPADNKGFESEIRNLRDYYPFLEIEEDK</sequence>
<gene>
    <name evidence="1" type="ORF">NE686_17390</name>
</gene>
<evidence type="ECO:0000313" key="1">
    <source>
        <dbReference type="EMBL" id="MCQ4924880.1"/>
    </source>
</evidence>
<name>A0ABT1SEI6_9FIRM</name>